<dbReference type="AlphaFoldDB" id="A0A7R9D8Y8"/>
<protein>
    <submittedName>
        <fullName evidence="2">Uncharacterized protein</fullName>
    </submittedName>
</protein>
<feature type="region of interest" description="Disordered" evidence="1">
    <location>
        <begin position="67"/>
        <end position="207"/>
    </location>
</feature>
<feature type="compositionally biased region" description="Basic and acidic residues" evidence="1">
    <location>
        <begin position="158"/>
        <end position="184"/>
    </location>
</feature>
<accession>A0A7R9D8Y8</accession>
<sequence>MFQTDMDKVKHYYTIEEIAWSVEPTFRSYGIGQYSLASAIYGNEKVEAFHSVYYHIAIAMGALSKRQGGGGGRAFVLPKNKRKKEVEGEMEKEEGRKTRGNKMGKKLATKRRGQEEVRESGKGRGQEGEVEGGRVTGKERGRGEEQEEGYGGSRGGKVSREERGGEKGSWQEKEERSGKGRGRLEEEEEVMQNRYSNSNNDQSDVEKTSTPVVLAVVDLVRKPSHHLRSAVIRYSCQGPQQVHTGLLVISEELVLRWEFHCQAIRMSWTQTKTTIWFLQAPPFANKRTGGTRVNSACSEPRGTTLQFRKHAGFIRPGGGGVGGTSSHMGLQSTPPPLNLENTWVPLWKTPQMLTELPPSVISDLCRVILEAISDVFFEYASPAPPIHNNSESEVVIQQLSPDHKEQRYGVVMQTTIPVHVGRH</sequence>
<name>A0A7R9D8Y8_TIMCR</name>
<feature type="compositionally biased region" description="Basic and acidic residues" evidence="1">
    <location>
        <begin position="84"/>
        <end position="97"/>
    </location>
</feature>
<dbReference type="EMBL" id="OC321590">
    <property type="protein sequence ID" value="CAD7410308.1"/>
    <property type="molecule type" value="Genomic_DNA"/>
</dbReference>
<proteinExistence type="predicted"/>
<organism evidence="2">
    <name type="scientific">Timema cristinae</name>
    <name type="common">Walking stick</name>
    <dbReference type="NCBI Taxonomy" id="61476"/>
    <lineage>
        <taxon>Eukaryota</taxon>
        <taxon>Metazoa</taxon>
        <taxon>Ecdysozoa</taxon>
        <taxon>Arthropoda</taxon>
        <taxon>Hexapoda</taxon>
        <taxon>Insecta</taxon>
        <taxon>Pterygota</taxon>
        <taxon>Neoptera</taxon>
        <taxon>Polyneoptera</taxon>
        <taxon>Phasmatodea</taxon>
        <taxon>Timematodea</taxon>
        <taxon>Timematoidea</taxon>
        <taxon>Timematidae</taxon>
        <taxon>Timema</taxon>
    </lineage>
</organism>
<reference evidence="2" key="1">
    <citation type="submission" date="2020-11" db="EMBL/GenBank/DDBJ databases">
        <authorList>
            <person name="Tran Van P."/>
        </authorList>
    </citation>
    <scope>NUCLEOTIDE SEQUENCE</scope>
</reference>
<evidence type="ECO:0000313" key="2">
    <source>
        <dbReference type="EMBL" id="CAD7410308.1"/>
    </source>
</evidence>
<feature type="compositionally biased region" description="Polar residues" evidence="1">
    <location>
        <begin position="193"/>
        <end position="202"/>
    </location>
</feature>
<feature type="compositionally biased region" description="Basic residues" evidence="1">
    <location>
        <begin position="98"/>
        <end position="111"/>
    </location>
</feature>
<gene>
    <name evidence="2" type="ORF">TCEB3V08_LOCUS10435</name>
</gene>
<evidence type="ECO:0000256" key="1">
    <source>
        <dbReference type="SAM" id="MobiDB-lite"/>
    </source>
</evidence>
<feature type="compositionally biased region" description="Basic and acidic residues" evidence="1">
    <location>
        <begin position="112"/>
        <end position="127"/>
    </location>
</feature>